<reference evidence="2 3" key="1">
    <citation type="submission" date="2014-04" db="EMBL/GenBank/DDBJ databases">
        <authorList>
            <consortium name="DOE Joint Genome Institute"/>
            <person name="Kuo A."/>
            <person name="Kohler A."/>
            <person name="Costa M.D."/>
            <person name="Nagy L.G."/>
            <person name="Floudas D."/>
            <person name="Copeland A."/>
            <person name="Barry K.W."/>
            <person name="Cichocki N."/>
            <person name="Veneault-Fourrey C."/>
            <person name="LaButti K."/>
            <person name="Lindquist E.A."/>
            <person name="Lipzen A."/>
            <person name="Lundell T."/>
            <person name="Morin E."/>
            <person name="Murat C."/>
            <person name="Sun H."/>
            <person name="Tunlid A."/>
            <person name="Henrissat B."/>
            <person name="Grigoriev I.V."/>
            <person name="Hibbett D.S."/>
            <person name="Martin F."/>
            <person name="Nordberg H.P."/>
            <person name="Cantor M.N."/>
            <person name="Hua S.X."/>
        </authorList>
    </citation>
    <scope>NUCLEOTIDE SEQUENCE [LARGE SCALE GENOMIC DNA]</scope>
    <source>
        <strain evidence="2 3">Marx 270</strain>
    </source>
</reference>
<dbReference type="Proteomes" id="UP000054217">
    <property type="component" value="Unassembled WGS sequence"/>
</dbReference>
<organism evidence="2 3">
    <name type="scientific">Pisolithus tinctorius Marx 270</name>
    <dbReference type="NCBI Taxonomy" id="870435"/>
    <lineage>
        <taxon>Eukaryota</taxon>
        <taxon>Fungi</taxon>
        <taxon>Dikarya</taxon>
        <taxon>Basidiomycota</taxon>
        <taxon>Agaricomycotina</taxon>
        <taxon>Agaricomycetes</taxon>
        <taxon>Agaricomycetidae</taxon>
        <taxon>Boletales</taxon>
        <taxon>Sclerodermatineae</taxon>
        <taxon>Pisolithaceae</taxon>
        <taxon>Pisolithus</taxon>
    </lineage>
</organism>
<name>A0A0C3JH06_PISTI</name>
<dbReference type="HOGENOM" id="CLU_1533189_0_0_1"/>
<dbReference type="OrthoDB" id="2692223at2759"/>
<evidence type="ECO:0000313" key="3">
    <source>
        <dbReference type="Proteomes" id="UP000054217"/>
    </source>
</evidence>
<protein>
    <submittedName>
        <fullName evidence="2">Uncharacterized protein</fullName>
    </submittedName>
</protein>
<dbReference type="EMBL" id="KN832038">
    <property type="protein sequence ID" value="KIN96871.1"/>
    <property type="molecule type" value="Genomic_DNA"/>
</dbReference>
<accession>A0A0C3JH06</accession>
<dbReference type="STRING" id="870435.A0A0C3JH06"/>
<dbReference type="AlphaFoldDB" id="A0A0C3JH06"/>
<gene>
    <name evidence="2" type="ORF">M404DRAFT_32835</name>
</gene>
<evidence type="ECO:0000313" key="2">
    <source>
        <dbReference type="EMBL" id="KIN96871.1"/>
    </source>
</evidence>
<evidence type="ECO:0000256" key="1">
    <source>
        <dbReference type="SAM" id="MobiDB-lite"/>
    </source>
</evidence>
<reference evidence="3" key="2">
    <citation type="submission" date="2015-01" db="EMBL/GenBank/DDBJ databases">
        <title>Evolutionary Origins and Diversification of the Mycorrhizal Mutualists.</title>
        <authorList>
            <consortium name="DOE Joint Genome Institute"/>
            <consortium name="Mycorrhizal Genomics Consortium"/>
            <person name="Kohler A."/>
            <person name="Kuo A."/>
            <person name="Nagy L.G."/>
            <person name="Floudas D."/>
            <person name="Copeland A."/>
            <person name="Barry K.W."/>
            <person name="Cichocki N."/>
            <person name="Veneault-Fourrey C."/>
            <person name="LaButti K."/>
            <person name="Lindquist E.A."/>
            <person name="Lipzen A."/>
            <person name="Lundell T."/>
            <person name="Morin E."/>
            <person name="Murat C."/>
            <person name="Riley R."/>
            <person name="Ohm R."/>
            <person name="Sun H."/>
            <person name="Tunlid A."/>
            <person name="Henrissat B."/>
            <person name="Grigoriev I.V."/>
            <person name="Hibbett D.S."/>
            <person name="Martin F."/>
        </authorList>
    </citation>
    <scope>NUCLEOTIDE SEQUENCE [LARGE SCALE GENOMIC DNA]</scope>
    <source>
        <strain evidence="3">Marx 270</strain>
    </source>
</reference>
<dbReference type="InParanoid" id="A0A0C3JH06"/>
<feature type="compositionally biased region" description="Low complexity" evidence="1">
    <location>
        <begin position="80"/>
        <end position="95"/>
    </location>
</feature>
<proteinExistence type="predicted"/>
<keyword evidence="3" id="KW-1185">Reference proteome</keyword>
<feature type="region of interest" description="Disordered" evidence="1">
    <location>
        <begin position="76"/>
        <end position="150"/>
    </location>
</feature>
<sequence length="175" mass="19147">MFFSNEESMEFQINLHPSSYLMDEELESNTDEEDQHTLARAYMQVEELKNNIKKKKVTHFNSVPAIIVEPFWSFSSRGHSNSNPAPDSASCAAPSIHQQSALCSPPPPVIIHPGGDGPGDPDDDPDNPDYHPGDEPDDKDDPNNLADPLDDLVLALTQAIHALARSNQCSGDSTP</sequence>